<dbReference type="AlphaFoldDB" id="A0A9Q3HSS3"/>
<comment type="caution">
    <text evidence="1">The sequence shown here is derived from an EMBL/GenBank/DDBJ whole genome shotgun (WGS) entry which is preliminary data.</text>
</comment>
<dbReference type="Proteomes" id="UP000765509">
    <property type="component" value="Unassembled WGS sequence"/>
</dbReference>
<protein>
    <submittedName>
        <fullName evidence="1">Uncharacterized protein</fullName>
    </submittedName>
</protein>
<evidence type="ECO:0000313" key="2">
    <source>
        <dbReference type="Proteomes" id="UP000765509"/>
    </source>
</evidence>
<accession>A0A9Q3HSS3</accession>
<evidence type="ECO:0000313" key="1">
    <source>
        <dbReference type="EMBL" id="MBW0514992.1"/>
    </source>
</evidence>
<organism evidence="1 2">
    <name type="scientific">Austropuccinia psidii MF-1</name>
    <dbReference type="NCBI Taxonomy" id="1389203"/>
    <lineage>
        <taxon>Eukaryota</taxon>
        <taxon>Fungi</taxon>
        <taxon>Dikarya</taxon>
        <taxon>Basidiomycota</taxon>
        <taxon>Pucciniomycotina</taxon>
        <taxon>Pucciniomycetes</taxon>
        <taxon>Pucciniales</taxon>
        <taxon>Sphaerophragmiaceae</taxon>
        <taxon>Austropuccinia</taxon>
    </lineage>
</organism>
<dbReference type="OrthoDB" id="2507171at2759"/>
<reference evidence="1" key="1">
    <citation type="submission" date="2021-03" db="EMBL/GenBank/DDBJ databases">
        <title>Draft genome sequence of rust myrtle Austropuccinia psidii MF-1, a brazilian biotype.</title>
        <authorList>
            <person name="Quecine M.C."/>
            <person name="Pachon D.M.R."/>
            <person name="Bonatelli M.L."/>
            <person name="Correr F.H."/>
            <person name="Franceschini L.M."/>
            <person name="Leite T.F."/>
            <person name="Margarido G.R.A."/>
            <person name="Almeida C.A."/>
            <person name="Ferrarezi J.A."/>
            <person name="Labate C.A."/>
        </authorList>
    </citation>
    <scope>NUCLEOTIDE SEQUENCE</scope>
    <source>
        <strain evidence="1">MF-1</strain>
    </source>
</reference>
<proteinExistence type="predicted"/>
<gene>
    <name evidence="1" type="ORF">O181_054707</name>
</gene>
<dbReference type="EMBL" id="AVOT02024374">
    <property type="protein sequence ID" value="MBW0514992.1"/>
    <property type="molecule type" value="Genomic_DNA"/>
</dbReference>
<keyword evidence="2" id="KW-1185">Reference proteome</keyword>
<sequence>MLSCQIAIQEYRGNMTILHKDADRLRRWPLPNHIENPSYVPEEASPQIPIEEISVSDLNTTFIEQVRNSYTEDTNYSILCQLLTKDSKDNSLLHALDEMWKKSDDEGIFDLLSGSIYHRTKHTCVMTVG</sequence>
<name>A0A9Q3HSS3_9BASI</name>